<gene>
    <name evidence="1" type="ORF">A7979_02980</name>
</gene>
<accession>A0A1Y1RP70</accession>
<proteinExistence type="predicted"/>
<evidence type="ECO:0000313" key="2">
    <source>
        <dbReference type="Proteomes" id="UP000192359"/>
    </source>
</evidence>
<keyword evidence="2" id="KW-1185">Reference proteome</keyword>
<organism evidence="1 2">
    <name type="scientific">Rothia nasimurium</name>
    <dbReference type="NCBI Taxonomy" id="85336"/>
    <lineage>
        <taxon>Bacteria</taxon>
        <taxon>Bacillati</taxon>
        <taxon>Actinomycetota</taxon>
        <taxon>Actinomycetes</taxon>
        <taxon>Micrococcales</taxon>
        <taxon>Micrococcaceae</taxon>
        <taxon>Rothia</taxon>
    </lineage>
</organism>
<comment type="caution">
    <text evidence="1">The sequence shown here is derived from an EMBL/GenBank/DDBJ whole genome shotgun (WGS) entry which is preliminary data.</text>
</comment>
<sequence length="85" mass="9414">MAIGGERRFGKISRRHWDRFAGAASIDADWVIATVREIAERLPAALETVFTAESMAIGSSALPERLYSEVKRLSDVTLTLLDRGH</sequence>
<dbReference type="Proteomes" id="UP000192359">
    <property type="component" value="Unassembled WGS sequence"/>
</dbReference>
<evidence type="ECO:0000313" key="1">
    <source>
        <dbReference type="EMBL" id="ORC17382.1"/>
    </source>
</evidence>
<protein>
    <submittedName>
        <fullName evidence="1">Uncharacterized protein</fullName>
    </submittedName>
</protein>
<name>A0A1Y1RP70_9MICC</name>
<dbReference type="AlphaFoldDB" id="A0A1Y1RP70"/>
<reference evidence="1 2" key="1">
    <citation type="submission" date="2016-05" db="EMBL/GenBank/DDBJ databases">
        <title>Draft genome sequence of a porcine commensal Rothia nasimurium.</title>
        <authorList>
            <person name="Gaiser R.A."/>
            <person name="Van Baarlen P."/>
            <person name="Wells J.M."/>
        </authorList>
    </citation>
    <scope>NUCLEOTIDE SEQUENCE [LARGE SCALE GENOMIC DNA]</scope>
    <source>
        <strain evidence="1 2">PT-32</strain>
    </source>
</reference>
<dbReference type="EMBL" id="LXWF01000033">
    <property type="protein sequence ID" value="ORC17382.1"/>
    <property type="molecule type" value="Genomic_DNA"/>
</dbReference>